<reference evidence="2 3" key="1">
    <citation type="submission" date="2024-09" db="EMBL/GenBank/DDBJ databases">
        <authorList>
            <person name="Sun Q."/>
            <person name="Mori K."/>
        </authorList>
    </citation>
    <scope>NUCLEOTIDE SEQUENCE [LARGE SCALE GENOMIC DNA]</scope>
    <source>
        <strain evidence="2 3">CCM 7468</strain>
    </source>
</reference>
<protein>
    <recommendedName>
        <fullName evidence="4">Type II secretion system protein GspF domain-containing protein</fullName>
    </recommendedName>
</protein>
<gene>
    <name evidence="2" type="ORF">ACFFIC_10025</name>
</gene>
<evidence type="ECO:0000256" key="1">
    <source>
        <dbReference type="SAM" id="Phobius"/>
    </source>
</evidence>
<name>A0ABV6IRA7_9PROT</name>
<evidence type="ECO:0000313" key="3">
    <source>
        <dbReference type="Proteomes" id="UP001589789"/>
    </source>
</evidence>
<proteinExistence type="predicted"/>
<comment type="caution">
    <text evidence="2">The sequence shown here is derived from an EMBL/GenBank/DDBJ whole genome shotgun (WGS) entry which is preliminary data.</text>
</comment>
<dbReference type="EMBL" id="JBHLVZ010000019">
    <property type="protein sequence ID" value="MFC0385882.1"/>
    <property type="molecule type" value="Genomic_DNA"/>
</dbReference>
<keyword evidence="1" id="KW-0472">Membrane</keyword>
<organism evidence="2 3">
    <name type="scientific">Muricoccus vinaceus</name>
    <dbReference type="NCBI Taxonomy" id="424704"/>
    <lineage>
        <taxon>Bacteria</taxon>
        <taxon>Pseudomonadati</taxon>
        <taxon>Pseudomonadota</taxon>
        <taxon>Alphaproteobacteria</taxon>
        <taxon>Acetobacterales</taxon>
        <taxon>Roseomonadaceae</taxon>
        <taxon>Muricoccus</taxon>
    </lineage>
</organism>
<evidence type="ECO:0000313" key="2">
    <source>
        <dbReference type="EMBL" id="MFC0385882.1"/>
    </source>
</evidence>
<dbReference type="Proteomes" id="UP001589789">
    <property type="component" value="Unassembled WGS sequence"/>
</dbReference>
<keyword evidence="3" id="KW-1185">Reference proteome</keyword>
<sequence>MMEADQEAGSVLCRLVLRHAERVGDVVRHLARAEEALLPPIMPGGAAGGFLVLVFVMAKMPVSPLLRSAGNGMLPIGLSGMA</sequence>
<keyword evidence="1" id="KW-1133">Transmembrane helix</keyword>
<dbReference type="RefSeq" id="WP_377050025.1">
    <property type="nucleotide sequence ID" value="NZ_JBHLVZ010000019.1"/>
</dbReference>
<accession>A0ABV6IRA7</accession>
<keyword evidence="1" id="KW-0812">Transmembrane</keyword>
<feature type="transmembrane region" description="Helical" evidence="1">
    <location>
        <begin position="37"/>
        <end position="58"/>
    </location>
</feature>
<evidence type="ECO:0008006" key="4">
    <source>
        <dbReference type="Google" id="ProtNLM"/>
    </source>
</evidence>